<evidence type="ECO:0000256" key="1">
    <source>
        <dbReference type="ARBA" id="ARBA00007479"/>
    </source>
</evidence>
<keyword evidence="10" id="KW-0812">Transmembrane</keyword>
<evidence type="ECO:0000256" key="8">
    <source>
        <dbReference type="ARBA" id="ARBA00023136"/>
    </source>
</evidence>
<dbReference type="GO" id="GO:0045259">
    <property type="term" value="C:proton-transporting ATP synthase complex"/>
    <property type="evidence" value="ECO:0007669"/>
    <property type="project" value="UniProtKB-KW"/>
</dbReference>
<evidence type="ECO:0000256" key="3">
    <source>
        <dbReference type="ARBA" id="ARBA00022547"/>
    </source>
</evidence>
<evidence type="ECO:0000256" key="4">
    <source>
        <dbReference type="ARBA" id="ARBA00022781"/>
    </source>
</evidence>
<keyword evidence="12" id="KW-1185">Reference proteome</keyword>
<keyword evidence="10" id="KW-1133">Transmembrane helix</keyword>
<keyword evidence="6 9" id="KW-0406">Ion transport</keyword>
<reference evidence="11 12" key="1">
    <citation type="submission" date="2019-05" db="EMBL/GenBank/DDBJ databases">
        <title>Another draft genome of Portunus trituberculatus and its Hox gene families provides insights of decapod evolution.</title>
        <authorList>
            <person name="Jeong J.-H."/>
            <person name="Song I."/>
            <person name="Kim S."/>
            <person name="Choi T."/>
            <person name="Kim D."/>
            <person name="Ryu S."/>
            <person name="Kim W."/>
        </authorList>
    </citation>
    <scope>NUCLEOTIDE SEQUENCE [LARGE SCALE GENOMIC DNA]</scope>
    <source>
        <tissue evidence="11">Muscle</tissue>
    </source>
</reference>
<protein>
    <recommendedName>
        <fullName evidence="9">ATP synthase subunit b</fullName>
    </recommendedName>
</protein>
<comment type="subcellular location">
    <subcellularLocation>
        <location evidence="9">Mitochondrion</location>
    </subcellularLocation>
    <subcellularLocation>
        <location evidence="9">Mitochondrion inner membrane</location>
    </subcellularLocation>
</comment>
<evidence type="ECO:0000256" key="5">
    <source>
        <dbReference type="ARBA" id="ARBA00022792"/>
    </source>
</evidence>
<keyword evidence="2 9" id="KW-0813">Transport</keyword>
<dbReference type="AlphaFoldDB" id="A0A5B7EUQ1"/>
<dbReference type="GO" id="GO:0005743">
    <property type="term" value="C:mitochondrial inner membrane"/>
    <property type="evidence" value="ECO:0007669"/>
    <property type="project" value="UniProtKB-SubCell"/>
</dbReference>
<dbReference type="PANTHER" id="PTHR12733">
    <property type="entry name" value="MITOCHONDRIAL ATP SYNTHASE B CHAIN"/>
    <property type="match status" value="1"/>
</dbReference>
<evidence type="ECO:0000313" key="12">
    <source>
        <dbReference type="Proteomes" id="UP000324222"/>
    </source>
</evidence>
<comment type="subunit">
    <text evidence="9">F-type ATPases have 2 components, CF(1) - the catalytic core - and CF(0) - the membrane proton channel. CF(1) and CF(0) have multiple subunits.</text>
</comment>
<accession>A0A5B7EUQ1</accession>
<evidence type="ECO:0000256" key="2">
    <source>
        <dbReference type="ARBA" id="ARBA00022448"/>
    </source>
</evidence>
<keyword evidence="3 9" id="KW-0138">CF(0)</keyword>
<sequence>MLGIPCQGPYVLGLGLTTFLCSKEIYVMEHEYYTGISILLMVVYAVKKFGPVIGQTLDKRIEVHFLCVFGALLAYTVFDGS</sequence>
<feature type="transmembrane region" description="Helical" evidence="10">
    <location>
        <begin position="32"/>
        <end position="49"/>
    </location>
</feature>
<dbReference type="OrthoDB" id="67388at2759"/>
<dbReference type="GO" id="GO:0046933">
    <property type="term" value="F:proton-transporting ATP synthase activity, rotational mechanism"/>
    <property type="evidence" value="ECO:0007669"/>
    <property type="project" value="TreeGrafter"/>
</dbReference>
<proteinExistence type="inferred from homology"/>
<organism evidence="11 12">
    <name type="scientific">Portunus trituberculatus</name>
    <name type="common">Swimming crab</name>
    <name type="synonym">Neptunus trituberculatus</name>
    <dbReference type="NCBI Taxonomy" id="210409"/>
    <lineage>
        <taxon>Eukaryota</taxon>
        <taxon>Metazoa</taxon>
        <taxon>Ecdysozoa</taxon>
        <taxon>Arthropoda</taxon>
        <taxon>Crustacea</taxon>
        <taxon>Multicrustacea</taxon>
        <taxon>Malacostraca</taxon>
        <taxon>Eumalacostraca</taxon>
        <taxon>Eucarida</taxon>
        <taxon>Decapoda</taxon>
        <taxon>Pleocyemata</taxon>
        <taxon>Brachyura</taxon>
        <taxon>Eubrachyura</taxon>
        <taxon>Portunoidea</taxon>
        <taxon>Portunidae</taxon>
        <taxon>Portuninae</taxon>
        <taxon>Portunus</taxon>
    </lineage>
</organism>
<dbReference type="InterPro" id="IPR008688">
    <property type="entry name" value="ATP_synth_Bsub_B/MI25"/>
</dbReference>
<evidence type="ECO:0000256" key="6">
    <source>
        <dbReference type="ARBA" id="ARBA00023065"/>
    </source>
</evidence>
<comment type="similarity">
    <text evidence="1 9">Belongs to the eukaryotic ATPase B chain family.</text>
</comment>
<keyword evidence="8 9" id="KW-0472">Membrane</keyword>
<comment type="function">
    <text evidence="9">Subunit b, of the mitochondrial membrane ATP synthase complex (F(1)F(0) ATP synthase or Complex V) that produces ATP from ADP in the presence of a proton gradient across the membrane which is generated by electron transport complexes of the respiratory chain. ATP synthase complex consist of a soluble F(1) head domain - the catalytic core - and a membrane F(1) domain - the membrane proton channel. These two domains are linked by a central stalk rotating inside the F(1) region and a stationary peripheral stalk. During catalysis, ATP synthesis in the catalytic domain of F(1) is coupled via a rotary mechanism of the central stalk subunits to proton translocation. In vivo, can only synthesize ATP although its ATP hydrolase activity can be activated artificially in vitro. Part of the complex F(0) domain. Part of the complex F(0) domain and the peripheric stalk, which acts as a stator to hold the catalytic alpha(3)beta(3) subcomplex and subunit a/ATP6 static relative to the rotary elements.</text>
</comment>
<feature type="transmembrane region" description="Helical" evidence="10">
    <location>
        <begin position="61"/>
        <end position="78"/>
    </location>
</feature>
<dbReference type="PANTHER" id="PTHR12733:SF3">
    <property type="entry name" value="ATP SYNTHASE F(0) COMPLEX SUBUNIT B1, MITOCHONDRIAL"/>
    <property type="match status" value="1"/>
</dbReference>
<evidence type="ECO:0000256" key="9">
    <source>
        <dbReference type="RuleBase" id="RU368017"/>
    </source>
</evidence>
<dbReference type="Proteomes" id="UP000324222">
    <property type="component" value="Unassembled WGS sequence"/>
</dbReference>
<dbReference type="EMBL" id="VSRR010003591">
    <property type="protein sequence ID" value="MPC36729.1"/>
    <property type="molecule type" value="Genomic_DNA"/>
</dbReference>
<dbReference type="Pfam" id="PF05405">
    <property type="entry name" value="Mt_ATP-synt_B"/>
    <property type="match status" value="1"/>
</dbReference>
<evidence type="ECO:0000256" key="10">
    <source>
        <dbReference type="SAM" id="Phobius"/>
    </source>
</evidence>
<name>A0A5B7EUQ1_PORTR</name>
<keyword evidence="5 9" id="KW-0999">Mitochondrion inner membrane</keyword>
<dbReference type="InterPro" id="IPR013837">
    <property type="entry name" value="ATP_synth_F0_suB"/>
</dbReference>
<gene>
    <name evidence="11" type="primary">ATPsynB_2</name>
    <name evidence="11" type="ORF">E2C01_030196</name>
</gene>
<evidence type="ECO:0000313" key="11">
    <source>
        <dbReference type="EMBL" id="MPC36729.1"/>
    </source>
</evidence>
<keyword evidence="4 9" id="KW-0375">Hydrogen ion transport</keyword>
<evidence type="ECO:0000256" key="7">
    <source>
        <dbReference type="ARBA" id="ARBA00023128"/>
    </source>
</evidence>
<comment type="caution">
    <text evidence="11">The sequence shown here is derived from an EMBL/GenBank/DDBJ whole genome shotgun (WGS) entry which is preliminary data.</text>
</comment>
<keyword evidence="7 9" id="KW-0496">Mitochondrion</keyword>